<evidence type="ECO:0000256" key="2">
    <source>
        <dbReference type="ARBA" id="ARBA00001966"/>
    </source>
</evidence>
<keyword evidence="9" id="KW-0411">Iron-sulfur</keyword>
<dbReference type="Gene3D" id="2.20.25.90">
    <property type="entry name" value="ADC-like domains"/>
    <property type="match status" value="1"/>
</dbReference>
<dbReference type="PROSITE" id="PS00551">
    <property type="entry name" value="MOLYBDOPTERIN_PROK_1"/>
    <property type="match status" value="1"/>
</dbReference>
<evidence type="ECO:0000256" key="8">
    <source>
        <dbReference type="ARBA" id="ARBA00023004"/>
    </source>
</evidence>
<dbReference type="PANTHER" id="PTHR43105:SF10">
    <property type="entry name" value="NADH-QUINONE OXIDOREDUCTASE SUBUNIT G"/>
    <property type="match status" value="1"/>
</dbReference>
<dbReference type="InterPro" id="IPR027467">
    <property type="entry name" value="MopterinOxRdtase_cofactor_BS"/>
</dbReference>
<keyword evidence="6" id="KW-0479">Metal-binding</keyword>
<dbReference type="EMBL" id="CACSII010000012">
    <property type="protein sequence ID" value="CAA0105259.1"/>
    <property type="molecule type" value="Genomic_DNA"/>
</dbReference>
<dbReference type="Pfam" id="PF01568">
    <property type="entry name" value="Molydop_binding"/>
    <property type="match status" value="1"/>
</dbReference>
<evidence type="ECO:0000256" key="1">
    <source>
        <dbReference type="ARBA" id="ARBA00001942"/>
    </source>
</evidence>
<keyword evidence="5" id="KW-0500">Molybdenum</keyword>
<dbReference type="AlphaFoldDB" id="A0A5S9PLN5"/>
<name>A0A5S9PLN5_9GAMM</name>
<dbReference type="InterPro" id="IPR050123">
    <property type="entry name" value="Prok_molybdopt-oxidoreductase"/>
</dbReference>
<dbReference type="PROSITE" id="PS00932">
    <property type="entry name" value="MOLYBDOPTERIN_PROK_3"/>
    <property type="match status" value="1"/>
</dbReference>
<dbReference type="OrthoDB" id="9816402at2"/>
<evidence type="ECO:0000313" key="13">
    <source>
        <dbReference type="EMBL" id="CAA0105259.1"/>
    </source>
</evidence>
<evidence type="ECO:0000256" key="4">
    <source>
        <dbReference type="ARBA" id="ARBA00022485"/>
    </source>
</evidence>
<gene>
    <name evidence="13" type="primary">narB</name>
    <name evidence="13" type="ORF">DPBNPPHM_01161</name>
</gene>
<evidence type="ECO:0000256" key="5">
    <source>
        <dbReference type="ARBA" id="ARBA00022505"/>
    </source>
</evidence>
<dbReference type="SUPFAM" id="SSF53706">
    <property type="entry name" value="Formate dehydrogenase/DMSO reductase, domains 1-3"/>
    <property type="match status" value="1"/>
</dbReference>
<dbReference type="Gene3D" id="3.40.50.740">
    <property type="match status" value="1"/>
</dbReference>
<dbReference type="InterPro" id="IPR041957">
    <property type="entry name" value="CT_Nitrate-R-NapA-like"/>
</dbReference>
<dbReference type="SUPFAM" id="SSF50692">
    <property type="entry name" value="ADC-like"/>
    <property type="match status" value="1"/>
</dbReference>
<dbReference type="Gene3D" id="2.40.40.20">
    <property type="match status" value="1"/>
</dbReference>
<accession>A0A5S9PLN5</accession>
<dbReference type="GO" id="GO:1990204">
    <property type="term" value="C:oxidoreductase complex"/>
    <property type="evidence" value="ECO:0007669"/>
    <property type="project" value="UniProtKB-ARBA"/>
</dbReference>
<dbReference type="GO" id="GO:0046872">
    <property type="term" value="F:metal ion binding"/>
    <property type="evidence" value="ECO:0007669"/>
    <property type="project" value="UniProtKB-KW"/>
</dbReference>
<evidence type="ECO:0000313" key="14">
    <source>
        <dbReference type="Proteomes" id="UP000434580"/>
    </source>
</evidence>
<dbReference type="GO" id="GO:0051539">
    <property type="term" value="F:4 iron, 4 sulfur cluster binding"/>
    <property type="evidence" value="ECO:0007669"/>
    <property type="project" value="UniProtKB-KW"/>
</dbReference>
<sequence length="754" mass="84218">MLFGRKKKNPIIINNKGAVDWKYTTCGYCSVGCSIEVGLNADGKAVTTRGVGGADVNRGKLCIKGLTEVGIFEGNGRGHFPKMRANIDDEWQQSDWDLALDKVASEFKRIQEKYGRDSIGIVSTGQIFTEEFYTLGKLVRGLIGTNNYDGNTTLCMASAVSGYKRSFGSDGPPGCYDDFEHTHCLMAFGSNLPEQHPIIYWRLKEALEKRKFPIVVIDPRKTMMGQMADYYLPIHPGTDLALLNSFAYVILDEELEDSAYIDAHTNGIDDFRALVKDYDPESASVVTGIAPDTIREVARLYAKAPSAMSIWTMGINQSTHGSDGVAAINNMNLITGNIGKPGGTSLSITGQCNAMGTREWSSCAGLPGYRTLENPAHRKEVAEFWNVDEDFFPEKVGLKETDIFPAVETGKIKALWIVATNPLTSMPDTARIRENFKNVEFCVVQDSYEDCETAEYANVYLPGAVWAEKTGVFTNTERRVNLTRQVAEPPGEAKADLWIFNQLAKRWDNHAKMQFPDTASEVFDEMKWLSTHGDSVNGEERMLDISGMSHDKIEASRGIQWPYRAEDGPKSARNQFAASDRANDHPESVKGDQRLYVDGVFQFPDGKAKILSLPFNDNNERPCDEYPFWLNSGRLVEHFHTRTKTGKVGNCNKFSPTPFMEINPAAAEEMGIRHMEYVRCVSRRGDAIVMVQLTQRVPKNMVFIPFHFYNCINRLSLGLLDPYSRQPAFKQGAIRIEKTDQAKAATINLQARGF</sequence>
<dbReference type="InterPro" id="IPR006656">
    <property type="entry name" value="Mopterin_OxRdtase"/>
</dbReference>
<evidence type="ECO:0000256" key="10">
    <source>
        <dbReference type="ARBA" id="ARBA00023063"/>
    </source>
</evidence>
<dbReference type="InterPro" id="IPR006655">
    <property type="entry name" value="Mopterin_OxRdtase_prok_CS"/>
</dbReference>
<dbReference type="CDD" id="cd02791">
    <property type="entry name" value="MopB_CT_Nitrate-R-NapA-like"/>
    <property type="match status" value="1"/>
</dbReference>
<keyword evidence="10" id="KW-0534">Nitrate assimilation</keyword>
<keyword evidence="7 13" id="KW-0560">Oxidoreductase</keyword>
<dbReference type="InterPro" id="IPR006657">
    <property type="entry name" value="MoPterin_dinucl-bd_dom"/>
</dbReference>
<feature type="region of interest" description="Disordered" evidence="11">
    <location>
        <begin position="564"/>
        <end position="589"/>
    </location>
</feature>
<dbReference type="Gene3D" id="3.40.228.10">
    <property type="entry name" value="Dimethylsulfoxide Reductase, domain 2"/>
    <property type="match status" value="1"/>
</dbReference>
<comment type="cofactor">
    <cofactor evidence="2">
        <name>[4Fe-4S] cluster</name>
        <dbReference type="ChEBI" id="CHEBI:49883"/>
    </cofactor>
</comment>
<dbReference type="GO" id="GO:0045333">
    <property type="term" value="P:cellular respiration"/>
    <property type="evidence" value="ECO:0007669"/>
    <property type="project" value="UniProtKB-ARBA"/>
</dbReference>
<dbReference type="PROSITE" id="PS51669">
    <property type="entry name" value="4FE4S_MOW_BIS_MGD"/>
    <property type="match status" value="1"/>
</dbReference>
<feature type="domain" description="4Fe-4S Mo/W bis-MGD-type" evidence="12">
    <location>
        <begin position="19"/>
        <end position="76"/>
    </location>
</feature>
<evidence type="ECO:0000256" key="7">
    <source>
        <dbReference type="ARBA" id="ARBA00023002"/>
    </source>
</evidence>
<evidence type="ECO:0000259" key="12">
    <source>
        <dbReference type="PROSITE" id="PS51669"/>
    </source>
</evidence>
<proteinExistence type="inferred from homology"/>
<dbReference type="SMART" id="SM00926">
    <property type="entry name" value="Molybdop_Fe4S4"/>
    <property type="match status" value="1"/>
</dbReference>
<dbReference type="Pfam" id="PF04879">
    <property type="entry name" value="Molybdop_Fe4S4"/>
    <property type="match status" value="1"/>
</dbReference>
<comment type="similarity">
    <text evidence="3">Belongs to the prokaryotic molybdopterin-containing oxidoreductase family. NasA/NapA/NarB subfamily.</text>
</comment>
<dbReference type="EC" id="1.7.99.4" evidence="13"/>
<dbReference type="Pfam" id="PF00384">
    <property type="entry name" value="Molybdopterin"/>
    <property type="match status" value="1"/>
</dbReference>
<dbReference type="Proteomes" id="UP000434580">
    <property type="component" value="Unassembled WGS sequence"/>
</dbReference>
<evidence type="ECO:0000256" key="6">
    <source>
        <dbReference type="ARBA" id="ARBA00022723"/>
    </source>
</evidence>
<dbReference type="InterPro" id="IPR006963">
    <property type="entry name" value="Mopterin_OxRdtase_4Fe-4S_dom"/>
</dbReference>
<evidence type="ECO:0000256" key="3">
    <source>
        <dbReference type="ARBA" id="ARBA00008747"/>
    </source>
</evidence>
<keyword evidence="4" id="KW-0004">4Fe-4S</keyword>
<dbReference type="GO" id="GO:0042128">
    <property type="term" value="P:nitrate assimilation"/>
    <property type="evidence" value="ECO:0007669"/>
    <property type="project" value="UniProtKB-KW"/>
</dbReference>
<protein>
    <submittedName>
        <fullName evidence="13">Nitrate reductase</fullName>
        <ecNumber evidence="13">1.7.99.4</ecNumber>
    </submittedName>
</protein>
<dbReference type="InterPro" id="IPR009010">
    <property type="entry name" value="Asp_de-COase-like_dom_sf"/>
</dbReference>
<evidence type="ECO:0000256" key="9">
    <source>
        <dbReference type="ARBA" id="ARBA00023014"/>
    </source>
</evidence>
<comment type="cofactor">
    <cofactor evidence="1">
        <name>Mo-bis(molybdopterin guanine dinucleotide)</name>
        <dbReference type="ChEBI" id="CHEBI:60539"/>
    </cofactor>
</comment>
<dbReference type="PANTHER" id="PTHR43105">
    <property type="entry name" value="RESPIRATORY NITRATE REDUCTASE"/>
    <property type="match status" value="1"/>
</dbReference>
<keyword evidence="8" id="KW-0408">Iron</keyword>
<dbReference type="GO" id="GO:0016491">
    <property type="term" value="F:oxidoreductase activity"/>
    <property type="evidence" value="ECO:0007669"/>
    <property type="project" value="UniProtKB-KW"/>
</dbReference>
<reference evidence="13 14" key="1">
    <citation type="submission" date="2019-11" db="EMBL/GenBank/DDBJ databases">
        <authorList>
            <person name="Holert J."/>
        </authorList>
    </citation>
    <scope>NUCLEOTIDE SEQUENCE [LARGE SCALE GENOMIC DNA]</scope>
    <source>
        <strain evidence="13">BC5_2</strain>
    </source>
</reference>
<dbReference type="GO" id="GO:0043546">
    <property type="term" value="F:molybdopterin cofactor binding"/>
    <property type="evidence" value="ECO:0007669"/>
    <property type="project" value="InterPro"/>
</dbReference>
<organism evidence="13 14">
    <name type="scientific">BD1-7 clade bacterium</name>
    <dbReference type="NCBI Taxonomy" id="2029982"/>
    <lineage>
        <taxon>Bacteria</taxon>
        <taxon>Pseudomonadati</taxon>
        <taxon>Pseudomonadota</taxon>
        <taxon>Gammaproteobacteria</taxon>
        <taxon>Cellvibrionales</taxon>
        <taxon>Spongiibacteraceae</taxon>
        <taxon>BD1-7 clade</taxon>
    </lineage>
</organism>
<evidence type="ECO:0000256" key="11">
    <source>
        <dbReference type="SAM" id="MobiDB-lite"/>
    </source>
</evidence>
<dbReference type="GO" id="GO:0016020">
    <property type="term" value="C:membrane"/>
    <property type="evidence" value="ECO:0007669"/>
    <property type="project" value="TreeGrafter"/>
</dbReference>
<dbReference type="CDD" id="cd02754">
    <property type="entry name" value="MopB_Nitrate-R-NapA-like"/>
    <property type="match status" value="1"/>
</dbReference>